<gene>
    <name evidence="2" type="ORF">IWT25_02185</name>
</gene>
<sequence length="31" mass="3545">MTIYIAIMILNIITALGVVGLLFIQIRNLWK</sequence>
<evidence type="ECO:0000313" key="3">
    <source>
        <dbReference type="Proteomes" id="UP000198414"/>
    </source>
</evidence>
<evidence type="ECO:0000256" key="1">
    <source>
        <dbReference type="SAM" id="Phobius"/>
    </source>
</evidence>
<keyword evidence="1" id="KW-0812">Transmembrane</keyword>
<accession>A0A1Z5IZ75</accession>
<keyword evidence="1" id="KW-1133">Transmembrane helix</keyword>
<dbReference type="EMBL" id="BCMI01000027">
    <property type="protein sequence ID" value="GAX06838.1"/>
    <property type="molecule type" value="Genomic_DNA"/>
</dbReference>
<keyword evidence="1" id="KW-0472">Membrane</keyword>
<proteinExistence type="predicted"/>
<evidence type="ECO:0000313" key="2">
    <source>
        <dbReference type="EMBL" id="GAX06838.1"/>
    </source>
</evidence>
<feature type="transmembrane region" description="Helical" evidence="1">
    <location>
        <begin position="6"/>
        <end position="24"/>
    </location>
</feature>
<organism evidence="2 3">
    <name type="scientific">Secundilactobacillus pentosiphilus</name>
    <dbReference type="NCBI Taxonomy" id="1714682"/>
    <lineage>
        <taxon>Bacteria</taxon>
        <taxon>Bacillati</taxon>
        <taxon>Bacillota</taxon>
        <taxon>Bacilli</taxon>
        <taxon>Lactobacillales</taxon>
        <taxon>Lactobacillaceae</taxon>
        <taxon>Secundilactobacillus</taxon>
    </lineage>
</organism>
<name>A0A1Z5IZ75_9LACO</name>
<comment type="caution">
    <text evidence="2">The sequence shown here is derived from an EMBL/GenBank/DDBJ whole genome shotgun (WGS) entry which is preliminary data.</text>
</comment>
<dbReference type="AlphaFoldDB" id="A0A1Z5IZ75"/>
<dbReference type="Proteomes" id="UP000198414">
    <property type="component" value="Unassembled WGS sequence"/>
</dbReference>
<reference evidence="2 3" key="1">
    <citation type="submission" date="2015-11" db="EMBL/GenBank/DDBJ databases">
        <title>Draft genome sequences of new species of the genus Lactobacillus isolated from orchardgrass silage.</title>
        <authorList>
            <person name="Tohno M."/>
            <person name="Tanizawa Y."/>
            <person name="Arita M."/>
        </authorList>
    </citation>
    <scope>NUCLEOTIDE SEQUENCE [LARGE SCALE GENOMIC DNA]</scope>
    <source>
        <strain evidence="2 3">IWT25</strain>
    </source>
</reference>
<protein>
    <submittedName>
        <fullName evidence="2">Uncharacterized protein</fullName>
    </submittedName>
</protein>